<organism evidence="10 11">
    <name type="scientific">Roseateles flavus</name>
    <dbReference type="NCBI Taxonomy" id="3149041"/>
    <lineage>
        <taxon>Bacteria</taxon>
        <taxon>Pseudomonadati</taxon>
        <taxon>Pseudomonadota</taxon>
        <taxon>Betaproteobacteria</taxon>
        <taxon>Burkholderiales</taxon>
        <taxon>Sphaerotilaceae</taxon>
        <taxon>Roseateles</taxon>
    </lineage>
</organism>
<evidence type="ECO:0000256" key="2">
    <source>
        <dbReference type="ARBA" id="ARBA00007118"/>
    </source>
</evidence>
<gene>
    <name evidence="10" type="ORF">ABDJ40_18245</name>
</gene>
<dbReference type="Pfam" id="PF00881">
    <property type="entry name" value="Nitroreductase"/>
    <property type="match status" value="1"/>
</dbReference>
<keyword evidence="4 8" id="KW-0288">FMN</keyword>
<comment type="similarity">
    <text evidence="2 8">Belongs to the nitroreductase family.</text>
</comment>
<dbReference type="EC" id="1.-.-.-" evidence="8"/>
<dbReference type="Proteomes" id="UP001462640">
    <property type="component" value="Unassembled WGS sequence"/>
</dbReference>
<dbReference type="Gene3D" id="3.40.109.10">
    <property type="entry name" value="NADH Oxidase"/>
    <property type="match status" value="1"/>
</dbReference>
<keyword evidence="11" id="KW-1185">Reference proteome</keyword>
<keyword evidence="3 8" id="KW-0285">Flavoprotein</keyword>
<keyword evidence="6 8" id="KW-0560">Oxidoreductase</keyword>
<evidence type="ECO:0000259" key="9">
    <source>
        <dbReference type="Pfam" id="PF00881"/>
    </source>
</evidence>
<reference evidence="10 11" key="1">
    <citation type="submission" date="2024-05" db="EMBL/GenBank/DDBJ databases">
        <title>Roseateles sp. 2.12 16S ribosomal RNA gene Genome sequencing and assembly.</title>
        <authorList>
            <person name="Woo H."/>
        </authorList>
    </citation>
    <scope>NUCLEOTIDE SEQUENCE [LARGE SCALE GENOMIC DNA]</scope>
    <source>
        <strain evidence="10 11">2.12</strain>
    </source>
</reference>
<dbReference type="CDD" id="cd02135">
    <property type="entry name" value="YdjA-like"/>
    <property type="match status" value="1"/>
</dbReference>
<evidence type="ECO:0000256" key="8">
    <source>
        <dbReference type="PIRNR" id="PIRNR000232"/>
    </source>
</evidence>
<evidence type="ECO:0000256" key="6">
    <source>
        <dbReference type="ARBA" id="ARBA00023002"/>
    </source>
</evidence>
<dbReference type="InterPro" id="IPR026021">
    <property type="entry name" value="YdjA-like"/>
</dbReference>
<comment type="cofactor">
    <cofactor evidence="1 8">
        <name>FMN</name>
        <dbReference type="ChEBI" id="CHEBI:58210"/>
    </cofactor>
</comment>
<keyword evidence="7 8" id="KW-0520">NAD</keyword>
<accession>A0ABV0GI07</accession>
<dbReference type="PANTHER" id="PTHR43821">
    <property type="entry name" value="NAD(P)H NITROREDUCTASE YDJA-RELATED"/>
    <property type="match status" value="1"/>
</dbReference>
<protein>
    <recommendedName>
        <fullName evidence="8">Putative NAD(P)H nitroreductase</fullName>
        <ecNumber evidence="8">1.-.-.-</ecNumber>
    </recommendedName>
</protein>
<dbReference type="EMBL" id="JBDPZC010000009">
    <property type="protein sequence ID" value="MEO3714715.1"/>
    <property type="molecule type" value="Genomic_DNA"/>
</dbReference>
<dbReference type="InterPro" id="IPR000415">
    <property type="entry name" value="Nitroreductase-like"/>
</dbReference>
<dbReference type="InterPro" id="IPR052530">
    <property type="entry name" value="NAD(P)H_nitroreductase"/>
</dbReference>
<dbReference type="SUPFAM" id="SSF55469">
    <property type="entry name" value="FMN-dependent nitroreductase-like"/>
    <property type="match status" value="1"/>
</dbReference>
<dbReference type="PIRSF" id="PIRSF000232">
    <property type="entry name" value="YdjA"/>
    <property type="match status" value="1"/>
</dbReference>
<evidence type="ECO:0000256" key="5">
    <source>
        <dbReference type="ARBA" id="ARBA00022857"/>
    </source>
</evidence>
<sequence length="193" mass="20429">MSMPGPELLQALLERHSVGPKHLAEPGPDEAQLQQMVAAALRGPDHGELVPFCFKWVGGEARQRMADLFAAAARRAGKDEAGASLDAERALRPPVTVALVARIDMGHPQVPAHEQWACVGGALANFLNAAHLLGYGAKMLSGAKVRDADIVAAFCEPGETLLGWIALGTPLKAGRASRKPEAGAVLQRWPKKP</sequence>
<evidence type="ECO:0000256" key="7">
    <source>
        <dbReference type="ARBA" id="ARBA00023027"/>
    </source>
</evidence>
<evidence type="ECO:0000313" key="11">
    <source>
        <dbReference type="Proteomes" id="UP001462640"/>
    </source>
</evidence>
<evidence type="ECO:0000256" key="1">
    <source>
        <dbReference type="ARBA" id="ARBA00001917"/>
    </source>
</evidence>
<evidence type="ECO:0000256" key="3">
    <source>
        <dbReference type="ARBA" id="ARBA00022630"/>
    </source>
</evidence>
<feature type="domain" description="Nitroreductase" evidence="9">
    <location>
        <begin position="14"/>
        <end position="168"/>
    </location>
</feature>
<comment type="caution">
    <text evidence="10">The sequence shown here is derived from an EMBL/GenBank/DDBJ whole genome shotgun (WGS) entry which is preliminary data.</text>
</comment>
<evidence type="ECO:0000256" key="4">
    <source>
        <dbReference type="ARBA" id="ARBA00022643"/>
    </source>
</evidence>
<name>A0ABV0GI07_9BURK</name>
<proteinExistence type="inferred from homology"/>
<evidence type="ECO:0000313" key="10">
    <source>
        <dbReference type="EMBL" id="MEO3714715.1"/>
    </source>
</evidence>
<dbReference type="PANTHER" id="PTHR43821:SF1">
    <property type="entry name" value="NAD(P)H NITROREDUCTASE YDJA-RELATED"/>
    <property type="match status" value="1"/>
</dbReference>
<dbReference type="InterPro" id="IPR029479">
    <property type="entry name" value="Nitroreductase"/>
</dbReference>
<keyword evidence="5 8" id="KW-0521">NADP</keyword>
<dbReference type="RefSeq" id="WP_347611792.1">
    <property type="nucleotide sequence ID" value="NZ_JBDPZC010000009.1"/>
</dbReference>